<feature type="region of interest" description="Disordered" evidence="1">
    <location>
        <begin position="298"/>
        <end position="340"/>
    </location>
</feature>
<accession>A0AA87II74</accession>
<evidence type="ECO:0000313" key="2">
    <source>
        <dbReference type="EMBL" id="EIM05286.1"/>
    </source>
</evidence>
<dbReference type="EMBL" id="AJYB01000081">
    <property type="protein sequence ID" value="EIM05286.1"/>
    <property type="molecule type" value="Genomic_DNA"/>
</dbReference>
<gene>
    <name evidence="2" type="ORF">A1A1_16825</name>
</gene>
<evidence type="ECO:0000256" key="1">
    <source>
        <dbReference type="SAM" id="MobiDB-lite"/>
    </source>
</evidence>
<protein>
    <submittedName>
        <fullName evidence="2">Uncharacterized protein</fullName>
    </submittedName>
</protein>
<proteinExistence type="predicted"/>
<name>A0AA87II74_9BACL</name>
<dbReference type="AlphaFoldDB" id="A0AA87II74"/>
<comment type="caution">
    <text evidence="2">The sequence shown here is derived from an EMBL/GenBank/DDBJ whole genome shotgun (WGS) entry which is preliminary data.</text>
</comment>
<reference evidence="2 3" key="1">
    <citation type="journal article" date="2012" name="J. Bacteriol.">
        <title>Genome Sequence of the Antarctic Psychrophile Bacterium Planococcus antarcticus DSM 14505.</title>
        <authorList>
            <person name="Margolles A."/>
            <person name="Gueimonde M."/>
            <person name="Sanchez B."/>
        </authorList>
    </citation>
    <scope>NUCLEOTIDE SEQUENCE [LARGE SCALE GENOMIC DNA]</scope>
    <source>
        <strain evidence="2 3">DSM 14505</strain>
    </source>
</reference>
<organism evidence="2 3">
    <name type="scientific">Planococcus antarcticus DSM 14505</name>
    <dbReference type="NCBI Taxonomy" id="1185653"/>
    <lineage>
        <taxon>Bacteria</taxon>
        <taxon>Bacillati</taxon>
        <taxon>Bacillota</taxon>
        <taxon>Bacilli</taxon>
        <taxon>Bacillales</taxon>
        <taxon>Caryophanaceae</taxon>
        <taxon>Planococcus</taxon>
    </lineage>
</organism>
<evidence type="ECO:0000313" key="3">
    <source>
        <dbReference type="Proteomes" id="UP000004725"/>
    </source>
</evidence>
<sequence>MSVGLYWDHYKKKSESENDNRELLLLTKDDFLKKQQTLELDFVKDTESTFRNRAQELEDAYTLDYQLHIYNRMVKETEYSQETILELMFEQKRFLLMASILKKVPMFSKAIDEVWHQQLMFTNDYQNFTQKFAGQFIHHAPNMDGRDGADDKFLFDMMYKKLFIEKLFSAKSCGSPFYETVPSDSFIAEWSDSGIPQLQSRYFFDKSEIHCSVQGLIRDIKNDIESAENKGEFGRFLEQQSRIVKGSYPALGTSNELTLPYVLWAAVDTNATYSESLGLAKTHRTIKSDSDGGNSGFFGTVLDKPKGSKEAWCGSDTSDSDGSGDSGGGSSCGSSCGSSG</sequence>
<feature type="compositionally biased region" description="Low complexity" evidence="1">
    <location>
        <begin position="313"/>
        <end position="323"/>
    </location>
</feature>
<dbReference type="Proteomes" id="UP000004725">
    <property type="component" value="Unassembled WGS sequence"/>
</dbReference>